<proteinExistence type="predicted"/>
<dbReference type="InterPro" id="IPR023381">
    <property type="entry name" value="YP001051499.1-like_dom_sf"/>
</dbReference>
<gene>
    <name evidence="1" type="ORF">EIK76_07280</name>
</gene>
<protein>
    <submittedName>
        <fullName evidence="1">DUF416 family protein</fullName>
    </submittedName>
</protein>
<reference evidence="1 2" key="1">
    <citation type="submission" date="2018-11" db="EMBL/GenBank/DDBJ databases">
        <title>Draft genome analysis of Rheinheimera mesophila isolated from an industrial waste site.</title>
        <authorList>
            <person name="Yu Q."/>
            <person name="Qi Y."/>
            <person name="Zhang H."/>
            <person name="Lu Y."/>
            <person name="Pu J."/>
        </authorList>
    </citation>
    <scope>NUCLEOTIDE SEQUENCE [LARGE SCALE GENOMIC DNA]</scope>
    <source>
        <strain evidence="1 2">IITR13</strain>
    </source>
</reference>
<dbReference type="Proteomes" id="UP000276260">
    <property type="component" value="Unassembled WGS sequence"/>
</dbReference>
<organism evidence="1 2">
    <name type="scientific">Rheinheimera mesophila</name>
    <dbReference type="NCBI Taxonomy" id="1547515"/>
    <lineage>
        <taxon>Bacteria</taxon>
        <taxon>Pseudomonadati</taxon>
        <taxon>Pseudomonadota</taxon>
        <taxon>Gammaproteobacteria</taxon>
        <taxon>Chromatiales</taxon>
        <taxon>Chromatiaceae</taxon>
        <taxon>Rheinheimera</taxon>
    </lineage>
</organism>
<dbReference type="RefSeq" id="WP_046519866.1">
    <property type="nucleotide sequence ID" value="NZ_LAVS01000019.1"/>
</dbReference>
<dbReference type="OrthoDB" id="9204516at2"/>
<dbReference type="AlphaFoldDB" id="A0A3P3QRE8"/>
<accession>A0A3P3QRE8</accession>
<keyword evidence="2" id="KW-1185">Reference proteome</keyword>
<dbReference type="EMBL" id="RRCF01000001">
    <property type="protein sequence ID" value="RRJ23846.1"/>
    <property type="molecule type" value="Genomic_DNA"/>
</dbReference>
<comment type="caution">
    <text evidence="1">The sequence shown here is derived from an EMBL/GenBank/DDBJ whole genome shotgun (WGS) entry which is preliminary data.</text>
</comment>
<dbReference type="Pfam" id="PF04222">
    <property type="entry name" value="DUF416"/>
    <property type="match status" value="1"/>
</dbReference>
<sequence length="210" mass="24125">MKQKANNFQKMRELGFYQQAAIAATLLERMLPNYQLFSEVTGFGDAKLCRDILNLVWEWLFVKKVKINFERLCNELELATPDQSQFDMFGVYPAIDTATALDSMLNGILSQDASEFINVAKISQASVARLIEYQAEDIEITTEAELKKWVRDHELMEYEMDCLSELIELVTPLTDGFQREQVHMLKAWVREQGLSNLGMELVPETQKTDG</sequence>
<evidence type="ECO:0000313" key="2">
    <source>
        <dbReference type="Proteomes" id="UP000276260"/>
    </source>
</evidence>
<dbReference type="InterPro" id="IPR007338">
    <property type="entry name" value="DUF416"/>
</dbReference>
<evidence type="ECO:0000313" key="1">
    <source>
        <dbReference type="EMBL" id="RRJ23846.1"/>
    </source>
</evidence>
<name>A0A3P3QRE8_9GAMM</name>
<dbReference type="Gene3D" id="1.20.1590.10">
    <property type="entry name" value="YP_001051499.1 domain like"/>
    <property type="match status" value="1"/>
</dbReference>